<feature type="compositionally biased region" description="Basic and acidic residues" evidence="4">
    <location>
        <begin position="206"/>
        <end position="220"/>
    </location>
</feature>
<feature type="region of interest" description="Disordered" evidence="4">
    <location>
        <begin position="1"/>
        <end position="32"/>
    </location>
</feature>
<dbReference type="SMART" id="SM00562">
    <property type="entry name" value="NDK"/>
    <property type="match status" value="1"/>
</dbReference>
<gene>
    <name evidence="6" type="ORF">KUTeg_006364</name>
</gene>
<feature type="region of interest" description="Disordered" evidence="4">
    <location>
        <begin position="1016"/>
        <end position="1057"/>
    </location>
</feature>
<sequence length="1689" mass="189212">MDSSEEGSDIECPPSMSSRQQQNLKTSKKMTSDLAMGDNSLLKPKLDTIFAEVERSLPSIDFDLSDVSSDNEEPVIFHRHLKKSDYDYDDDKDLDTSLSGDSMSELLPAYSDNLSLKSFTNDDVTQAQKLSFDNDMAFYMQQRSKTVALKNTSWTDVVIEAEGDRPAPRIQNWIDPKNEMEESMSHRGEIIFESESVISQTSLSDNEEKHEIESTSEKPKKASTAPDLEINSGDKRLDKLVKKEELRIKEREIVDNVISSQAPRLIMPGLESLDLDTLLNTINEDNQFAPPTISNMAWPEHRNIEALFAAGEGNNRNEDSSQNTNETLLERLAKLSMRQSGEDLLDIDPVTGAPRVTDAEEKDELQTLNNNNMTKAGNVTMATNNTAYKSAEQVSQSIMKNKTQSGTTSCGTNTADPTEQPRIITPSKYKPKPDLKPSTEPDTVFIDLRNFEKTKQEQQQKIERVQRILNIQPDSSSDDSGDSESESVGLWFEQRQRMKKNMAAKGVSSPALPDKPKLKRTVKPPQRVIPMNHRSKQNSELDSNRQTETMTSNTENEEEIQARRQAEEEEKEKQRKIEEARKLREQREAERQSRLRLSKNLEAVRPTASVSGKQDAAENTPVIFDYDASYEPAPQTLPGILAADLECLLLTIHLSSNGEIILHRGKTNKSVDTGVGLSASYTVLLTWLLSLVPENFNFLHGRTPDQEDRSSMFVPPFYVLGLQQMWLDEHLCLVVAVTPVEQFDARYVPVKSKKTKVKDEIKDSSPFQQHVSKYLSVNTLHTVCPWLQDMVSVEVTCPKKDQSIPQSYIYRPPLPNITTKPLSTFVQVNHDPQAARKVFNSSVGFFFQTVDSDETFCDQIYNESSVKYDTQNTMSLIYKKIFCEPRSMMAIFNRILQEGLDLSGVRLLYPTQQLLSLASGQTFPASAQGDVNVLNNIGPVLAIALRGTFARTIWLDAVGPSDPALARRTDPNSLCALFGGLSREECLLFCPRNITRVHTELTRWFGGRVPPGGVIDVGTPYTRKDHLRSGSPKRGKGKRGHESRDEKTVVPPHRPPAALTATTKNDIFLIISPLVPLRAMGIILSTCQRRGYQIRGVRRSRLTTRKCNYLGIESSVMGVFCPGSSGFGIESATFSETTDHQAIAPSTFLQIQKENATHSAASLIEAFMIQLTMQGIMNSIQGNTEVDLSSKHLFHAARFSDSLLATLGGDFSKCIDYDIEVNPSSYIVPKLYTNPEVEEIVVLLLLGHEVLKSCGLFVGKLLNLVPYSKSPVISTVKDGFELLGIKWLPSLSMSQAKEVTPFEVGDRSWKENIHTLTSEPALVLVLRSVGAFKKLESAIPKPDKKSNHMDFLMSKTAEEAYSFARSFFMDRELFCDPQSRPLLPYLPQSRYLTGTPSNLSMSVMKPELLKESIFEIMQSGPRPLTTVLLIKPRAVKRHLPKILKKVVQESFHIIGLRLELLDKEATISLFDEDDMDETQLQRHIDHMTSGPCILLSLQRENAVKKLLDLVGPKDPVAARRQSQFLWRGVFGADSVLNAFHVSSNYIICPAVDNIIDVKYQDHRSLVIEDQTDSIDSSSPRQLLLQTTCVVLNPLLSKCLIRSHLPSIDIIEGLINNGFELVGSRMIWFNKEQAEHFLHLIDAGSFAQVPTLLSGPSIVLALQRDNAVISFDSYLGSFCLYQNLFVFIVP</sequence>
<evidence type="ECO:0000256" key="1">
    <source>
        <dbReference type="ARBA" id="ARBA00004496"/>
    </source>
</evidence>
<evidence type="ECO:0000259" key="5">
    <source>
        <dbReference type="SMART" id="SM00562"/>
    </source>
</evidence>
<protein>
    <recommendedName>
        <fullName evidence="5">Nucleoside diphosphate kinase-like domain-containing protein</fullName>
    </recommendedName>
</protein>
<comment type="caution">
    <text evidence="6">The sequence shown here is derived from an EMBL/GenBank/DDBJ whole genome shotgun (WGS) entry which is preliminary data.</text>
</comment>
<reference evidence="6 7" key="1">
    <citation type="submission" date="2022-12" db="EMBL/GenBank/DDBJ databases">
        <title>Chromosome-level genome of Tegillarca granosa.</title>
        <authorList>
            <person name="Kim J."/>
        </authorList>
    </citation>
    <scope>NUCLEOTIDE SEQUENCE [LARGE SCALE GENOMIC DNA]</scope>
    <source>
        <strain evidence="6">Teg-2019</strain>
        <tissue evidence="6">Adductor muscle</tissue>
    </source>
</reference>
<feature type="compositionally biased region" description="Basic and acidic residues" evidence="4">
    <location>
        <begin position="560"/>
        <end position="575"/>
    </location>
</feature>
<feature type="region of interest" description="Disordered" evidence="4">
    <location>
        <begin position="499"/>
        <end position="575"/>
    </location>
</feature>
<keyword evidence="2" id="KW-0963">Cytoplasm</keyword>
<comment type="similarity">
    <text evidence="3">Belongs to the NDK family.</text>
</comment>
<dbReference type="EMBL" id="JARBDR010000328">
    <property type="protein sequence ID" value="KAJ8316350.1"/>
    <property type="molecule type" value="Genomic_DNA"/>
</dbReference>
<dbReference type="Pfam" id="PF00334">
    <property type="entry name" value="NDK"/>
    <property type="match status" value="1"/>
</dbReference>
<dbReference type="PANTHER" id="PTHR43109:SF3">
    <property type="entry name" value="DYNEIN AXONEMAL ASSEMBLY FACTOR 8"/>
    <property type="match status" value="1"/>
</dbReference>
<name>A0ABQ9FKZ5_TEGGR</name>
<evidence type="ECO:0000313" key="7">
    <source>
        <dbReference type="Proteomes" id="UP001217089"/>
    </source>
</evidence>
<dbReference type="SUPFAM" id="SSF54919">
    <property type="entry name" value="Nucleoside diphosphate kinase, NDK"/>
    <property type="match status" value="4"/>
</dbReference>
<feature type="region of interest" description="Disordered" evidence="4">
    <location>
        <begin position="345"/>
        <end position="368"/>
    </location>
</feature>
<dbReference type="PANTHER" id="PTHR43109">
    <property type="entry name" value="NUCLEOSIDE DIPHOSPHATE KINASE 7"/>
    <property type="match status" value="1"/>
</dbReference>
<feature type="compositionally biased region" description="Polar residues" evidence="4">
    <location>
        <begin position="395"/>
        <end position="417"/>
    </location>
</feature>
<evidence type="ECO:0000256" key="2">
    <source>
        <dbReference type="ARBA" id="ARBA00022490"/>
    </source>
</evidence>
<feature type="region of interest" description="Disordered" evidence="4">
    <location>
        <begin position="395"/>
        <end position="441"/>
    </location>
</feature>
<dbReference type="PROSITE" id="PS51374">
    <property type="entry name" value="NDPK_LIKE"/>
    <property type="match status" value="2"/>
</dbReference>
<comment type="caution">
    <text evidence="3">Lacks conserved residue(s) required for the propagation of feature annotation.</text>
</comment>
<evidence type="ECO:0000256" key="3">
    <source>
        <dbReference type="PROSITE-ProRule" id="PRU00706"/>
    </source>
</evidence>
<dbReference type="InterPro" id="IPR036850">
    <property type="entry name" value="NDK-like_dom_sf"/>
</dbReference>
<comment type="subcellular location">
    <subcellularLocation>
        <location evidence="1">Cytoplasm</location>
    </subcellularLocation>
</comment>
<keyword evidence="7" id="KW-1185">Reference proteome</keyword>
<organism evidence="6 7">
    <name type="scientific">Tegillarca granosa</name>
    <name type="common">Malaysian cockle</name>
    <name type="synonym">Anadara granosa</name>
    <dbReference type="NCBI Taxonomy" id="220873"/>
    <lineage>
        <taxon>Eukaryota</taxon>
        <taxon>Metazoa</taxon>
        <taxon>Spiralia</taxon>
        <taxon>Lophotrochozoa</taxon>
        <taxon>Mollusca</taxon>
        <taxon>Bivalvia</taxon>
        <taxon>Autobranchia</taxon>
        <taxon>Pteriomorphia</taxon>
        <taxon>Arcoida</taxon>
        <taxon>Arcoidea</taxon>
        <taxon>Arcidae</taxon>
        <taxon>Tegillarca</taxon>
    </lineage>
</organism>
<dbReference type="InterPro" id="IPR034907">
    <property type="entry name" value="NDK-like_dom"/>
</dbReference>
<feature type="region of interest" description="Disordered" evidence="4">
    <location>
        <begin position="197"/>
        <end position="230"/>
    </location>
</feature>
<evidence type="ECO:0000313" key="6">
    <source>
        <dbReference type="EMBL" id="KAJ8316350.1"/>
    </source>
</evidence>
<accession>A0ABQ9FKZ5</accession>
<dbReference type="Proteomes" id="UP001217089">
    <property type="component" value="Unassembled WGS sequence"/>
</dbReference>
<feature type="domain" description="Nucleoside diphosphate kinase-like" evidence="5">
    <location>
        <begin position="1425"/>
        <end position="1549"/>
    </location>
</feature>
<dbReference type="Gene3D" id="3.30.70.141">
    <property type="entry name" value="Nucleoside diphosphate kinase-like domain"/>
    <property type="match status" value="3"/>
</dbReference>
<evidence type="ECO:0000256" key="4">
    <source>
        <dbReference type="SAM" id="MobiDB-lite"/>
    </source>
</evidence>
<proteinExistence type="inferred from homology"/>
<feature type="compositionally biased region" description="Polar residues" evidence="4">
    <location>
        <begin position="15"/>
        <end position="25"/>
    </location>
</feature>